<keyword evidence="3" id="KW-0812">Transmembrane</keyword>
<evidence type="ECO:0000313" key="5">
    <source>
        <dbReference type="EMBL" id="EIP86807.1"/>
    </source>
</evidence>
<dbReference type="Pfam" id="PF02518">
    <property type="entry name" value="HATPase_c"/>
    <property type="match status" value="1"/>
</dbReference>
<dbReference type="Gene3D" id="3.30.565.10">
    <property type="entry name" value="Histidine kinase-like ATPase, C-terminal domain"/>
    <property type="match status" value="1"/>
</dbReference>
<name>A0ABN0G3I2_9BURK</name>
<proteinExistence type="predicted"/>
<dbReference type="InterPro" id="IPR005467">
    <property type="entry name" value="His_kinase_dom"/>
</dbReference>
<dbReference type="PANTHER" id="PTHR34220:SF9">
    <property type="entry name" value="SIGNAL TRANSDUCTION HISTIDINE KINASE INTERNAL REGION DOMAIN-CONTAINING PROTEIN"/>
    <property type="match status" value="1"/>
</dbReference>
<evidence type="ECO:0000256" key="1">
    <source>
        <dbReference type="SAM" id="Coils"/>
    </source>
</evidence>
<sequence length="451" mass="48581">MPFDAAQGTENGKRRTVDGAGGPLHSTHRTGAAFHYNRHRGVAARRMPRRLVARLRRSSHAPPPMRACVMVARYGCSIAPVRVHAHAPFDTMQSRLHSFFSARTADSGAARPMRRMLGLAGLVLFNCIVGLSSWANRRDDAVLPYLVLANGIGLSALLLSRCADKLTRGKLAVLPKVLIIAPVSVLAGFEITASTIGHVPHLIGRASVREWFAYGSSFAVAGIACAFLSLFMQAARMRASLETQRREAAEARQAETAARLALLQAQIEPHFLFNTLANVQSLIERDPARASTMLDSLNRYLRASLGRTRKATSTLGEELELVEALLQIASIRLGERLRYAIDVPAPLRELAFSPLLLQPLVENALLHGIEPSIDGGEIRVSGRRNGRMLELSVIDTGVGLGNGETRLHGGVGLANVVARIKSLHGERGRVSVGATAGATRGVTATLQIPID</sequence>
<feature type="region of interest" description="Disordered" evidence="2">
    <location>
        <begin position="1"/>
        <end position="29"/>
    </location>
</feature>
<feature type="transmembrane region" description="Helical" evidence="3">
    <location>
        <begin position="171"/>
        <end position="191"/>
    </location>
</feature>
<dbReference type="Pfam" id="PF06580">
    <property type="entry name" value="His_kinase"/>
    <property type="match status" value="1"/>
</dbReference>
<dbReference type="EMBL" id="JH692064">
    <property type="protein sequence ID" value="EIP86807.1"/>
    <property type="molecule type" value="Genomic_DNA"/>
</dbReference>
<keyword evidence="1" id="KW-0175">Coiled coil</keyword>
<evidence type="ECO:0000259" key="4">
    <source>
        <dbReference type="PROSITE" id="PS50109"/>
    </source>
</evidence>
<dbReference type="InterPro" id="IPR036890">
    <property type="entry name" value="HATPase_C_sf"/>
</dbReference>
<feature type="domain" description="Histidine kinase" evidence="4">
    <location>
        <begin position="289"/>
        <end position="451"/>
    </location>
</feature>
<keyword evidence="5" id="KW-0418">Kinase</keyword>
<dbReference type="GO" id="GO:0016301">
    <property type="term" value="F:kinase activity"/>
    <property type="evidence" value="ECO:0007669"/>
    <property type="project" value="UniProtKB-KW"/>
</dbReference>
<dbReference type="Proteomes" id="UP000004682">
    <property type="component" value="Unassembled WGS sequence"/>
</dbReference>
<dbReference type="InterPro" id="IPR003594">
    <property type="entry name" value="HATPase_dom"/>
</dbReference>
<evidence type="ECO:0000313" key="6">
    <source>
        <dbReference type="Proteomes" id="UP000004682"/>
    </source>
</evidence>
<dbReference type="PROSITE" id="PS50109">
    <property type="entry name" value="HIS_KIN"/>
    <property type="match status" value="1"/>
</dbReference>
<protein>
    <submittedName>
        <fullName evidence="5">Histidine kinase</fullName>
    </submittedName>
</protein>
<accession>A0ABN0G3I2</accession>
<keyword evidence="3" id="KW-0472">Membrane</keyword>
<dbReference type="InterPro" id="IPR010559">
    <property type="entry name" value="Sig_transdc_His_kin_internal"/>
</dbReference>
<feature type="coiled-coil region" evidence="1">
    <location>
        <begin position="234"/>
        <end position="266"/>
    </location>
</feature>
<keyword evidence="5" id="KW-0808">Transferase</keyword>
<keyword evidence="3" id="KW-1133">Transmembrane helix</keyword>
<dbReference type="InterPro" id="IPR050640">
    <property type="entry name" value="Bact_2-comp_sensor_kinase"/>
</dbReference>
<dbReference type="PANTHER" id="PTHR34220">
    <property type="entry name" value="SENSOR HISTIDINE KINASE YPDA"/>
    <property type="match status" value="1"/>
</dbReference>
<organism evidence="5 6">
    <name type="scientific">Burkholderia humptydooensis MSMB43</name>
    <dbReference type="NCBI Taxonomy" id="441157"/>
    <lineage>
        <taxon>Bacteria</taxon>
        <taxon>Pseudomonadati</taxon>
        <taxon>Pseudomonadota</taxon>
        <taxon>Betaproteobacteria</taxon>
        <taxon>Burkholderiales</taxon>
        <taxon>Burkholderiaceae</taxon>
        <taxon>Burkholderia</taxon>
        <taxon>pseudomallei group</taxon>
    </lineage>
</organism>
<feature type="transmembrane region" description="Helical" evidence="3">
    <location>
        <begin position="116"/>
        <end position="135"/>
    </location>
</feature>
<dbReference type="SUPFAM" id="SSF55874">
    <property type="entry name" value="ATPase domain of HSP90 chaperone/DNA topoisomerase II/histidine kinase"/>
    <property type="match status" value="1"/>
</dbReference>
<evidence type="ECO:0000256" key="3">
    <source>
        <dbReference type="SAM" id="Phobius"/>
    </source>
</evidence>
<gene>
    <name evidence="5" type="ORF">A33K_16410</name>
</gene>
<reference evidence="6" key="1">
    <citation type="journal article" date="2012" name="J. Bacteriol.">
        <title>Revised Genome Sequence of Burkholderia thailandensis MSMB43 with Improved Annotation.</title>
        <authorList>
            <person name="Zhuo Y."/>
            <person name="Liu L."/>
            <person name="Wang Q."/>
            <person name="Liu X."/>
            <person name="Ren B."/>
            <person name="Liu M."/>
            <person name="Ni P."/>
            <person name="Cheng Y.Q."/>
            <person name="Zhang L."/>
        </authorList>
    </citation>
    <scope>NUCLEOTIDE SEQUENCE [LARGE SCALE GENOMIC DNA]</scope>
    <source>
        <strain evidence="6">MSMB43</strain>
    </source>
</reference>
<feature type="transmembrane region" description="Helical" evidence="3">
    <location>
        <begin position="211"/>
        <end position="231"/>
    </location>
</feature>
<feature type="transmembrane region" description="Helical" evidence="3">
    <location>
        <begin position="141"/>
        <end position="159"/>
    </location>
</feature>
<keyword evidence="6" id="KW-1185">Reference proteome</keyword>
<evidence type="ECO:0000256" key="2">
    <source>
        <dbReference type="SAM" id="MobiDB-lite"/>
    </source>
</evidence>